<proteinExistence type="predicted"/>
<dbReference type="RefSeq" id="WP_184585494.1">
    <property type="nucleotide sequence ID" value="NZ_JACHLI010000001.1"/>
</dbReference>
<accession>A0A7W7NZE8</accession>
<dbReference type="AlphaFoldDB" id="A0A7W7NZE8"/>
<comment type="caution">
    <text evidence="1">The sequence shown here is derived from an EMBL/GenBank/DDBJ whole genome shotgun (WGS) entry which is preliminary data.</text>
</comment>
<organism evidence="1 2">
    <name type="scientific">Pseudomonas nitroreducens</name>
    <dbReference type="NCBI Taxonomy" id="46680"/>
    <lineage>
        <taxon>Bacteria</taxon>
        <taxon>Pseudomonadati</taxon>
        <taxon>Pseudomonadota</taxon>
        <taxon>Gammaproteobacteria</taxon>
        <taxon>Pseudomonadales</taxon>
        <taxon>Pseudomonadaceae</taxon>
        <taxon>Pseudomonas</taxon>
    </lineage>
</organism>
<name>A0A7W7NZE8_PSENT</name>
<evidence type="ECO:0000313" key="2">
    <source>
        <dbReference type="Proteomes" id="UP000566995"/>
    </source>
</evidence>
<dbReference type="Proteomes" id="UP000566995">
    <property type="component" value="Unassembled WGS sequence"/>
</dbReference>
<sequence>MNMEDVPGRPGLTLVATSELLALQESEARLRQEAERPAFGLGRVTPEMNNAMNHAMEELMAMPPEELLALGEKTASQAGYEEMPHPDDDDDANRIFELERLLASANAKIRQLEAGATPVSTQAKMRLARQAAIQRIRDMSFEELRSLAEANAERLQL</sequence>
<reference evidence="1 2" key="1">
    <citation type="submission" date="2020-08" db="EMBL/GenBank/DDBJ databases">
        <title>Functional genomics of gut bacteria from endangered species of beetles.</title>
        <authorList>
            <person name="Carlos-Shanley C."/>
        </authorList>
    </citation>
    <scope>NUCLEOTIDE SEQUENCE [LARGE SCALE GENOMIC DNA]</scope>
    <source>
        <strain evidence="1 2">S00179</strain>
    </source>
</reference>
<evidence type="ECO:0000313" key="1">
    <source>
        <dbReference type="EMBL" id="MBB4861215.1"/>
    </source>
</evidence>
<dbReference type="EMBL" id="JACHLI010000001">
    <property type="protein sequence ID" value="MBB4861215.1"/>
    <property type="molecule type" value="Genomic_DNA"/>
</dbReference>
<gene>
    <name evidence="1" type="ORF">HNP46_000026</name>
</gene>
<protein>
    <submittedName>
        <fullName evidence="1">Uncharacterized protein</fullName>
    </submittedName>
</protein>